<dbReference type="GO" id="GO:0009893">
    <property type="term" value="P:positive regulation of metabolic process"/>
    <property type="evidence" value="ECO:0007669"/>
    <property type="project" value="UniProtKB-ARBA"/>
</dbReference>
<evidence type="ECO:0000259" key="15">
    <source>
        <dbReference type="PROSITE" id="PS50011"/>
    </source>
</evidence>
<feature type="region of interest" description="Disordered" evidence="14">
    <location>
        <begin position="639"/>
        <end position="676"/>
    </location>
</feature>
<organism evidence="17 18">
    <name type="scientific">Cryptolaemus montrouzieri</name>
    <dbReference type="NCBI Taxonomy" id="559131"/>
    <lineage>
        <taxon>Eukaryota</taxon>
        <taxon>Metazoa</taxon>
        <taxon>Ecdysozoa</taxon>
        <taxon>Arthropoda</taxon>
        <taxon>Hexapoda</taxon>
        <taxon>Insecta</taxon>
        <taxon>Pterygota</taxon>
        <taxon>Neoptera</taxon>
        <taxon>Endopterygota</taxon>
        <taxon>Coleoptera</taxon>
        <taxon>Polyphaga</taxon>
        <taxon>Cucujiformia</taxon>
        <taxon>Coccinelloidea</taxon>
        <taxon>Coccinellidae</taxon>
        <taxon>Scymninae</taxon>
        <taxon>Scymnini</taxon>
        <taxon>Cryptolaemus</taxon>
    </lineage>
</organism>
<dbReference type="PROSITE" id="PS00107">
    <property type="entry name" value="PROTEIN_KINASE_ATP"/>
    <property type="match status" value="1"/>
</dbReference>
<dbReference type="EC" id="2.7.11.1" evidence="1"/>
<dbReference type="Pfam" id="PF00069">
    <property type="entry name" value="Pkinase"/>
    <property type="match status" value="3"/>
</dbReference>
<dbReference type="SUPFAM" id="SSF55681">
    <property type="entry name" value="Class II aaRS and biotin synthetases"/>
    <property type="match status" value="1"/>
</dbReference>
<keyword evidence="18" id="KW-1185">Reference proteome</keyword>
<evidence type="ECO:0000256" key="9">
    <source>
        <dbReference type="ARBA" id="ARBA00048679"/>
    </source>
</evidence>
<dbReference type="GO" id="GO:0051246">
    <property type="term" value="P:regulation of protein metabolic process"/>
    <property type="evidence" value="ECO:0007669"/>
    <property type="project" value="UniProtKB-ARBA"/>
</dbReference>
<evidence type="ECO:0000256" key="4">
    <source>
        <dbReference type="ARBA" id="ARBA00022741"/>
    </source>
</evidence>
<dbReference type="InterPro" id="IPR008271">
    <property type="entry name" value="Ser/Thr_kinase_AS"/>
</dbReference>
<evidence type="ECO:0000256" key="5">
    <source>
        <dbReference type="ARBA" id="ARBA00022777"/>
    </source>
</evidence>
<feature type="active site" description="Proton acceptor" evidence="10">
    <location>
        <position position="761"/>
    </location>
</feature>
<dbReference type="EMBL" id="JABFTP020000185">
    <property type="protein sequence ID" value="KAL3285701.1"/>
    <property type="molecule type" value="Genomic_DNA"/>
</dbReference>
<dbReference type="InterPro" id="IPR016135">
    <property type="entry name" value="UBQ-conjugating_enzyme/RWD"/>
</dbReference>
<sequence length="1543" mass="177499">MEESPEIRQENELSSLNSIYSGDIKDLRTGQNKWKPLDLVISLKPQQGSSSTRDIYVQVDLRVTCSKQYPNQIPKISFERAKGISQVILNKLRSELLEEAKKYVGRELIFELCQYTQEFLHKHNKPMPKSFHEEMIQRQEKEKMQDEQAKLMEENRKIKECNEEISKIYEQRLESSKSRKKSPSENTLIEDEETGRRDSIVSERRKNSYNESSDDSQCSHQPTDNIFFENNGSKQILRGKCLKHTDRSYSVFSGIDTETGQSIIINEWKVAIPKPEVLSMNKQVSLIEQEFSYVKKLKHRNLSSYHIFSCSSDGEYFTIHVLKEFINGSNCQSLFLVPNVKADIQYIKFIANGVLQALDHLHKKSVIHRGIKDTCVYVNNKGIVKVSNYCIHQRLTDLANNIHSTIYNKKMDIYKFGLLLLGLMQGSAITEEDDISVPDTLPSDLYDFLNKCLSKDERDRPSASQLLSHQFFNEKPIVDFKLDDRPEDPEQEADIPNNEIEKEYYHSSTNRSRIHGEFEFIENIGEGAFGNVKKYKNKLDGRFYAIKRIKLNPSKKQIKNKILREVQLLSRLCHENVVRYYNSWIETSEETNGTTVSSESSSYEHEKVPMIQKPTELTINDNIELLAPPLKNQKVSVTYDSKSQAPYQEDSSSDSESSDEDEDNNETVSSYSEKSQSIIFEDSENKCEEVSGEKSKSVVETPNNITKIDHMYIQMEFCEKSTLRSAIDDDLYKDKVRVLRLFREILEGLAHIHQQGMIHRDLKPANIFLDSKDHVKIGDFGLATTILKDISNEFTITKSAMESIREEAVDESKTGHIGTLMYVAPEVIKAKNSSKAIYNEKVDIYSLGIILFEMCYRAPTTLMERSEILEKIRQKEIIFPNDYEKFPVGKHADLIRLLLDHDVSKRPTSSELLESKYVPPPILEDKGLMDLLRHTLHNPQLKGYKHLVASCFSQTFSTAQDITYDRDSPNTSLSKPLEVYYEFVKEITVEIFRKHGGQNLVTPLLMPNNKSYSFYSKEDKCVRLMTHDGSIVSLPYDLRVPFARYVAWNNISLFRRYSIERVYREKKIFGFIPRELYECAFDIITPHSGNLISDAEILYIVFEILTQLPVFRDKNVIIHLNHDLLLEAILVHYGLKIKDHPKFISVYSDVKEEKLNKNDLITYLLGVGLSDTQAGHLCSTLSSVYELSKMMNNLSGIIKRSKTEYSHVAKQALEELKTIIDTAVAMGVTFDILIAPGLICNVQQFSGMICQFVCEFKKRKHNKMEVLAAGGRYDRMIAHYRDMQKGNITSKELSQSGVGISISLDKIVQAIQKEELLNGNAVGRFDLIVCSLGNKHCSSEIVKVLSSSTTNIRWTILEAANMKEVDEYREELRVPHVIILKDTDQYALLNWEKERFQDKTYSLQDLIDELPRWIKPFSSNSIQDNSFTRSDSKSSVEKQQTTNSVTTVFHEKTQPFMKKRYENQISAQLSDVFKRLVGPVIVLALNVDSSIIKTLAATLEFQTEELFQKSVSAVIDKHPKSKKYWTKYVTKFMSTSILPISHF</sequence>
<feature type="compositionally biased region" description="Basic and acidic residues" evidence="14">
    <location>
        <begin position="194"/>
        <end position="208"/>
    </location>
</feature>
<evidence type="ECO:0000313" key="17">
    <source>
        <dbReference type="EMBL" id="KAL3285701.1"/>
    </source>
</evidence>
<dbReference type="Proteomes" id="UP001516400">
    <property type="component" value="Unassembled WGS sequence"/>
</dbReference>
<dbReference type="PROSITE" id="PS50908">
    <property type="entry name" value="RWD"/>
    <property type="match status" value="1"/>
</dbReference>
<feature type="binding site" evidence="11 12">
    <location>
        <position position="547"/>
    </location>
    <ligand>
        <name>ATP</name>
        <dbReference type="ChEBI" id="CHEBI:30616"/>
    </ligand>
</feature>
<dbReference type="Gene3D" id="1.10.510.10">
    <property type="entry name" value="Transferase(Phosphotransferase) domain 1"/>
    <property type="match status" value="2"/>
</dbReference>
<dbReference type="PROSITE" id="PS50011">
    <property type="entry name" value="PROTEIN_KINASE_DOM"/>
    <property type="match status" value="2"/>
</dbReference>
<dbReference type="FunFam" id="3.10.110.10:FF:000050">
    <property type="entry name" value="eIF-2-alpha kinase GCN2"/>
    <property type="match status" value="1"/>
</dbReference>
<dbReference type="SMART" id="SM00591">
    <property type="entry name" value="RWD"/>
    <property type="match status" value="1"/>
</dbReference>
<feature type="domain" description="Protein kinase" evidence="15">
    <location>
        <begin position="518"/>
        <end position="918"/>
    </location>
</feature>
<proteinExistence type="inferred from homology"/>
<evidence type="ECO:0000256" key="12">
    <source>
        <dbReference type="PROSITE-ProRule" id="PRU10141"/>
    </source>
</evidence>
<dbReference type="CDD" id="cd23823">
    <property type="entry name" value="RWD_GCN2"/>
    <property type="match status" value="1"/>
</dbReference>
<dbReference type="SUPFAM" id="SSF56112">
    <property type="entry name" value="Protein kinase-like (PK-like)"/>
    <property type="match status" value="2"/>
</dbReference>
<reference evidence="17 18" key="1">
    <citation type="journal article" date="2021" name="BMC Biol.">
        <title>Horizontally acquired antibacterial genes associated with adaptive radiation of ladybird beetles.</title>
        <authorList>
            <person name="Li H.S."/>
            <person name="Tang X.F."/>
            <person name="Huang Y.H."/>
            <person name="Xu Z.Y."/>
            <person name="Chen M.L."/>
            <person name="Du X.Y."/>
            <person name="Qiu B.Y."/>
            <person name="Chen P.T."/>
            <person name="Zhang W."/>
            <person name="Slipinski A."/>
            <person name="Escalona H.E."/>
            <person name="Waterhouse R.M."/>
            <person name="Zwick A."/>
            <person name="Pang H."/>
        </authorList>
    </citation>
    <scope>NUCLEOTIDE SEQUENCE [LARGE SCALE GENOMIC DNA]</scope>
    <source>
        <strain evidence="17">SYSU2018</strain>
    </source>
</reference>
<dbReference type="GO" id="GO:0010468">
    <property type="term" value="P:regulation of gene expression"/>
    <property type="evidence" value="ECO:0007669"/>
    <property type="project" value="UniProtKB-ARBA"/>
</dbReference>
<comment type="similarity">
    <text evidence="7">Belongs to the protein kinase superfamily. Ser/Thr protein kinase family. GCN2 subfamily.</text>
</comment>
<feature type="compositionally biased region" description="Acidic residues" evidence="14">
    <location>
        <begin position="651"/>
        <end position="665"/>
    </location>
</feature>
<dbReference type="InterPro" id="IPR011009">
    <property type="entry name" value="Kinase-like_dom_sf"/>
</dbReference>
<dbReference type="InterPro" id="IPR045864">
    <property type="entry name" value="aa-tRNA-synth_II/BPL/LPL"/>
</dbReference>
<feature type="region of interest" description="Disordered" evidence="14">
    <location>
        <begin position="172"/>
        <end position="226"/>
    </location>
</feature>
<feature type="region of interest" description="Disordered" evidence="14">
    <location>
        <begin position="1424"/>
        <end position="1444"/>
    </location>
</feature>
<dbReference type="Pfam" id="PF05773">
    <property type="entry name" value="RWD"/>
    <property type="match status" value="1"/>
</dbReference>
<protein>
    <recommendedName>
        <fullName evidence="1">non-specific serine/threonine protein kinase</fullName>
        <ecNumber evidence="1">2.7.11.1</ecNumber>
    </recommendedName>
</protein>
<dbReference type="GO" id="GO:0033554">
    <property type="term" value="P:cellular response to stress"/>
    <property type="evidence" value="ECO:0007669"/>
    <property type="project" value="UniProtKB-ARBA"/>
</dbReference>
<evidence type="ECO:0000256" key="7">
    <source>
        <dbReference type="ARBA" id="ARBA00037982"/>
    </source>
</evidence>
<feature type="domain" description="Protein kinase" evidence="15">
    <location>
        <begin position="237"/>
        <end position="472"/>
    </location>
</feature>
<dbReference type="GO" id="GO:0004674">
    <property type="term" value="F:protein serine/threonine kinase activity"/>
    <property type="evidence" value="ECO:0007669"/>
    <property type="project" value="UniProtKB-KW"/>
</dbReference>
<dbReference type="CDD" id="cd14046">
    <property type="entry name" value="STKc_EIF2AK4_GCN2_rpt2"/>
    <property type="match status" value="1"/>
</dbReference>
<feature type="coiled-coil region" evidence="13">
    <location>
        <begin position="137"/>
        <end position="171"/>
    </location>
</feature>
<gene>
    <name evidence="17" type="ORF">HHI36_000232</name>
</gene>
<dbReference type="InterPro" id="IPR050339">
    <property type="entry name" value="CC_SR_Kinase"/>
</dbReference>
<dbReference type="PANTHER" id="PTHR11042">
    <property type="entry name" value="EUKARYOTIC TRANSLATION INITIATION FACTOR 2-ALPHA KINASE EIF2-ALPHA KINASE -RELATED"/>
    <property type="match status" value="1"/>
</dbReference>
<feature type="compositionally biased region" description="Polar residues" evidence="14">
    <location>
        <begin position="589"/>
        <end position="601"/>
    </location>
</feature>
<dbReference type="InterPro" id="IPR000719">
    <property type="entry name" value="Prot_kinase_dom"/>
</dbReference>
<comment type="catalytic activity">
    <reaction evidence="9">
        <text>L-seryl-[protein] + ATP = O-phospho-L-seryl-[protein] + ADP + H(+)</text>
        <dbReference type="Rhea" id="RHEA:17989"/>
        <dbReference type="Rhea" id="RHEA-COMP:9863"/>
        <dbReference type="Rhea" id="RHEA-COMP:11604"/>
        <dbReference type="ChEBI" id="CHEBI:15378"/>
        <dbReference type="ChEBI" id="CHEBI:29999"/>
        <dbReference type="ChEBI" id="CHEBI:30616"/>
        <dbReference type="ChEBI" id="CHEBI:83421"/>
        <dbReference type="ChEBI" id="CHEBI:456216"/>
        <dbReference type="EC" id="2.7.11.1"/>
    </reaction>
</comment>
<dbReference type="PROSITE" id="PS00108">
    <property type="entry name" value="PROTEIN_KINASE_ST"/>
    <property type="match status" value="1"/>
</dbReference>
<dbReference type="InterPro" id="IPR017441">
    <property type="entry name" value="Protein_kinase_ATP_BS"/>
</dbReference>
<dbReference type="PIRSF" id="PIRSF000660">
    <property type="entry name" value="Ser/Thr_PK_GCN2"/>
    <property type="match status" value="1"/>
</dbReference>
<dbReference type="Gene3D" id="3.30.930.10">
    <property type="entry name" value="Bira Bifunctional Protein, Domain 2"/>
    <property type="match status" value="1"/>
</dbReference>
<dbReference type="GO" id="GO:0005524">
    <property type="term" value="F:ATP binding"/>
    <property type="evidence" value="ECO:0007669"/>
    <property type="project" value="UniProtKB-UniRule"/>
</dbReference>
<dbReference type="InterPro" id="IPR006575">
    <property type="entry name" value="RWD_dom"/>
</dbReference>
<dbReference type="InterPro" id="IPR016255">
    <property type="entry name" value="Gcn2"/>
</dbReference>
<keyword evidence="2" id="KW-0723">Serine/threonine-protein kinase</keyword>
<feature type="compositionally biased region" description="Polar residues" evidence="14">
    <location>
        <begin position="209"/>
        <end position="226"/>
    </location>
</feature>
<keyword evidence="13" id="KW-0175">Coiled coil</keyword>
<comment type="catalytic activity">
    <reaction evidence="8">
        <text>L-threonyl-[protein] + ATP = O-phospho-L-threonyl-[protein] + ADP + H(+)</text>
        <dbReference type="Rhea" id="RHEA:46608"/>
        <dbReference type="Rhea" id="RHEA-COMP:11060"/>
        <dbReference type="Rhea" id="RHEA-COMP:11605"/>
        <dbReference type="ChEBI" id="CHEBI:15378"/>
        <dbReference type="ChEBI" id="CHEBI:30013"/>
        <dbReference type="ChEBI" id="CHEBI:30616"/>
        <dbReference type="ChEBI" id="CHEBI:61977"/>
        <dbReference type="ChEBI" id="CHEBI:456216"/>
        <dbReference type="EC" id="2.7.11.1"/>
    </reaction>
</comment>
<evidence type="ECO:0000256" key="3">
    <source>
        <dbReference type="ARBA" id="ARBA00022679"/>
    </source>
</evidence>
<dbReference type="SMART" id="SM00220">
    <property type="entry name" value="S_TKc"/>
    <property type="match status" value="1"/>
</dbReference>
<evidence type="ECO:0000313" key="18">
    <source>
        <dbReference type="Proteomes" id="UP001516400"/>
    </source>
</evidence>
<feature type="binding site" evidence="11">
    <location>
        <begin position="524"/>
        <end position="532"/>
    </location>
    <ligand>
        <name>ATP</name>
        <dbReference type="ChEBI" id="CHEBI:30616"/>
    </ligand>
</feature>
<feature type="domain" description="RWD" evidence="16">
    <location>
        <begin position="11"/>
        <end position="123"/>
    </location>
</feature>
<keyword evidence="4 11" id="KW-0547">Nucleotide-binding</keyword>
<evidence type="ECO:0000259" key="16">
    <source>
        <dbReference type="PROSITE" id="PS50908"/>
    </source>
</evidence>
<dbReference type="Gene3D" id="3.10.110.10">
    <property type="entry name" value="Ubiquitin Conjugating Enzyme"/>
    <property type="match status" value="1"/>
</dbReference>
<dbReference type="PANTHER" id="PTHR11042:SF136">
    <property type="entry name" value="EIF-2-ALPHA KINASE GCN2"/>
    <property type="match status" value="1"/>
</dbReference>
<feature type="region of interest" description="Disordered" evidence="14">
    <location>
        <begin position="589"/>
        <end position="614"/>
    </location>
</feature>
<dbReference type="SUPFAM" id="SSF54495">
    <property type="entry name" value="UBC-like"/>
    <property type="match status" value="1"/>
</dbReference>
<dbReference type="InterPro" id="IPR041715">
    <property type="entry name" value="HisRS-like_core"/>
</dbReference>
<keyword evidence="3" id="KW-0808">Transferase</keyword>
<keyword evidence="6 11" id="KW-0067">ATP-binding</keyword>
<evidence type="ECO:0000256" key="11">
    <source>
        <dbReference type="PIRSR" id="PIRSR000660-2"/>
    </source>
</evidence>
<dbReference type="Pfam" id="PF13393">
    <property type="entry name" value="tRNA-synt_His"/>
    <property type="match status" value="1"/>
</dbReference>
<accession>A0ABD2P4S3</accession>
<evidence type="ECO:0000256" key="8">
    <source>
        <dbReference type="ARBA" id="ARBA00047899"/>
    </source>
</evidence>
<evidence type="ECO:0000256" key="2">
    <source>
        <dbReference type="ARBA" id="ARBA00022527"/>
    </source>
</evidence>
<comment type="caution">
    <text evidence="17">The sequence shown here is derived from an EMBL/GenBank/DDBJ whole genome shotgun (WGS) entry which is preliminary data.</text>
</comment>
<evidence type="ECO:0000256" key="1">
    <source>
        <dbReference type="ARBA" id="ARBA00012513"/>
    </source>
</evidence>
<name>A0ABD2P4S3_9CUCU</name>
<evidence type="ECO:0000256" key="14">
    <source>
        <dbReference type="SAM" id="MobiDB-lite"/>
    </source>
</evidence>
<evidence type="ECO:0000256" key="13">
    <source>
        <dbReference type="SAM" id="Coils"/>
    </source>
</evidence>
<dbReference type="Gene3D" id="3.30.200.20">
    <property type="entry name" value="Phosphorylase Kinase, domain 1"/>
    <property type="match status" value="1"/>
</dbReference>
<evidence type="ECO:0000256" key="6">
    <source>
        <dbReference type="ARBA" id="ARBA00022840"/>
    </source>
</evidence>
<evidence type="ECO:0000256" key="10">
    <source>
        <dbReference type="PIRSR" id="PIRSR000660-1"/>
    </source>
</evidence>
<feature type="compositionally biased region" description="Polar residues" evidence="14">
    <location>
        <begin position="667"/>
        <end position="676"/>
    </location>
</feature>
<keyword evidence="5" id="KW-0418">Kinase</keyword>